<dbReference type="NCBIfam" id="NF012200">
    <property type="entry name" value="choice_anch_D"/>
    <property type="match status" value="1"/>
</dbReference>
<dbReference type="InterPro" id="IPR006558">
    <property type="entry name" value="LamG-like"/>
</dbReference>
<keyword evidence="6" id="KW-1185">Reference proteome</keyword>
<dbReference type="GO" id="GO:0004553">
    <property type="term" value="F:hydrolase activity, hydrolyzing O-glycosyl compounds"/>
    <property type="evidence" value="ECO:0007669"/>
    <property type="project" value="UniProtKB-ARBA"/>
</dbReference>
<dbReference type="InterPro" id="IPR000998">
    <property type="entry name" value="MAM_dom"/>
</dbReference>
<feature type="signal peptide" evidence="3">
    <location>
        <begin position="1"/>
        <end position="25"/>
    </location>
</feature>
<dbReference type="EMBL" id="WOWS01000002">
    <property type="protein sequence ID" value="MUU78311.1"/>
    <property type="molecule type" value="Genomic_DNA"/>
</dbReference>
<evidence type="ECO:0000313" key="6">
    <source>
        <dbReference type="Proteomes" id="UP000478208"/>
    </source>
</evidence>
<evidence type="ECO:0000313" key="5">
    <source>
        <dbReference type="EMBL" id="MUU78311.1"/>
    </source>
</evidence>
<dbReference type="NCBIfam" id="TIGR04183">
    <property type="entry name" value="Por_Secre_tail"/>
    <property type="match status" value="1"/>
</dbReference>
<dbReference type="Pfam" id="PF13385">
    <property type="entry name" value="Laminin_G_3"/>
    <property type="match status" value="1"/>
</dbReference>
<name>A0A6L6U7L8_9FLAO</name>
<dbReference type="GO" id="GO:0005509">
    <property type="term" value="F:calcium ion binding"/>
    <property type="evidence" value="ECO:0007669"/>
    <property type="project" value="InterPro"/>
</dbReference>
<dbReference type="GO" id="GO:0005975">
    <property type="term" value="P:carbohydrate metabolic process"/>
    <property type="evidence" value="ECO:0007669"/>
    <property type="project" value="UniProtKB-ARBA"/>
</dbReference>
<sequence length="1644" mass="182091">MNSQFNYNKCALFCAFIMISFNISAQTIITTDNFSSGWGNWNDGGSNVHLSNSTPIGSGKGVTLQYDSGSNSSTYSNNINLTAYGAATIEFDFRLNNFWWDQHYFVEFSNDNGTNWTEIGYYNYPNYDNDINYSASITIDSATYVFTNTSKFRIRTNSAWREMYVDNIIIKGYPNAPEINVTGLANQINDGSNSPSIANNTDYGSAELNNAIIKTFTIKNTGTSTLSITNISLSNTTDFSIIGTYDNSITAGQQTTIDIQFNSINTGISTAIVTIDNNDSDENPFTFKIKAEATLSFFDSDGDGILDNLDMDDDNDGIADSDEELACLNSNISTTTNYKFLNETFGTGNRTQINTSYNAITTYCYEDGYGSCDGNINLGDGKYTVYHRAADGDGNNDTPNSEVASWADQYWYTGGDHTEGDTNGRMAMFNAAYDPGVFYTANIVGALPNVPITYSFWVLNLDTTSAPNINSRLRPQIKVEFRDVNDNLLATINTGDIPPSINGDAAASWHNFTADLTFSVSEFNVYFYNDQSGGLGNDLAIDDIQIIQTLCDTDNDGIANVYDLDSDNDGIPDAVEAGFASLTSGNAVISSLIDTNNNGLHDAIENTTALDTDNDGVPNYLDLDSDNDGIFDVDESGAGNIGNSSFQNGDGDIDGDGVGDGLDTDAVREKDFDSDGVLEYFSDGILDIYDYYNGNTINNSYGNSNQGTDHAFYVKDSDNDELPDYIDNYNNIEATFDINNTLYADLDTNNDGVIDGNSDTDGDGLLDNFDTDNTIFGSPRDIDKKLQIYFDGRNDYIQDDPVISNWPECTLMGWIKIDSTGTGNQILFGQNNFYFRLLGNRRLLVRANTKNLFYTVPLPTDQWVHVGATYSSITNSLKIYVNGEFVRDSSISGNLNTDNTPFYMGRRDHSTTPWFFKGYLDEVRLFNKALSDDEIQKMVYQEIEANGSTIRGTVIPRDITNFVDSDNITPLPWANLIKYYRLDQLKGAYTDNLTTPVVDTNSGARLYNIKTFNYQSAPMPFVTKQSGNLETALTIASDGINGEDAINYDWSIVKVEHNDVTFNNRQKHLGLFIEETDATNNPIEYHITNDSELNVSWYLKLDGFIDLEGESQLIQGEDSVLDDTSIGKIERDQQGTADTYTYNYWSSPVKRQNSTALNYNVSDIMRDGTNPDVPTTINFSSSGYNGAATSPIKIADYWIWKFANHPTGDYSSWQHIRKTGKIYPGEGFTMKGPGTGSITTPQNYVFSGLPNNGDINLTLAANNDYLVGNPYPSAIDADKFISDNGIELTYNNSSTSDTTPLISGTLYFWEHWGGGSHILQDYQGGYATYNYSGAVAAAYMANNYPNLASGGTPTKQPGRYIPVGQGFFVIGENSGTINFNNSQRVFQKENSTSVFMRSTNTSIAKTNNDDTTVEEEDLRMKFRIGFNSVNTIKRQLLLTIDNNATTGVDWAYDGLLNEDQIDDMYWLINTEAYIIQGSNDAETTSIYPLGIKTSTDGINSITIDELENVPSEFNIYLHDKDLGIYHDLRLNNYEIFLNAGTYLDRFEITFGLAADALSLENQTTTSIDILYSNDIEKIVIINPYYFDIKSMHLYNVLGQSVYNNNAITLSNYSEYSIDNLSSGTYIIKLQTEAGLLVTKKIIVK</sequence>
<dbReference type="Gene3D" id="2.60.120.260">
    <property type="entry name" value="Galactose-binding domain-like"/>
    <property type="match status" value="1"/>
</dbReference>
<proteinExistence type="predicted"/>
<protein>
    <submittedName>
        <fullName evidence="5">Choice-of-anchor D domain-containing protein</fullName>
    </submittedName>
</protein>
<dbReference type="InterPro" id="IPR018247">
    <property type="entry name" value="EF_Hand_1_Ca_BS"/>
</dbReference>
<dbReference type="Pfam" id="PF07610">
    <property type="entry name" value="DUF1573"/>
    <property type="match status" value="1"/>
</dbReference>
<organism evidence="5 6">
    <name type="scientific">Winogradskyella endarachnes</name>
    <dbReference type="NCBI Taxonomy" id="2681965"/>
    <lineage>
        <taxon>Bacteria</taxon>
        <taxon>Pseudomonadati</taxon>
        <taxon>Bacteroidota</taxon>
        <taxon>Flavobacteriia</taxon>
        <taxon>Flavobacteriales</taxon>
        <taxon>Flavobacteriaceae</taxon>
        <taxon>Winogradskyella</taxon>
    </lineage>
</organism>
<accession>A0A6L6U7L8</accession>
<dbReference type="InterPro" id="IPR028974">
    <property type="entry name" value="TSP_type-3_rpt"/>
</dbReference>
<evidence type="ECO:0000256" key="1">
    <source>
        <dbReference type="ARBA" id="ARBA00022729"/>
    </source>
</evidence>
<dbReference type="SMART" id="SM00560">
    <property type="entry name" value="LamGL"/>
    <property type="match status" value="1"/>
</dbReference>
<comment type="caution">
    <text evidence="5">The sequence shown here is derived from an EMBL/GenBank/DDBJ whole genome shotgun (WGS) entry which is preliminary data.</text>
</comment>
<evidence type="ECO:0000259" key="4">
    <source>
        <dbReference type="PROSITE" id="PS50060"/>
    </source>
</evidence>
<dbReference type="InterPro" id="IPR026444">
    <property type="entry name" value="Secre_tail"/>
</dbReference>
<feature type="domain" description="MAM" evidence="4">
    <location>
        <begin position="500"/>
        <end position="553"/>
    </location>
</feature>
<gene>
    <name evidence="5" type="ORF">GN138_07630</name>
</gene>
<keyword evidence="2" id="KW-1015">Disulfide bond</keyword>
<dbReference type="Gene3D" id="2.60.120.200">
    <property type="match status" value="1"/>
</dbReference>
<dbReference type="Proteomes" id="UP000478208">
    <property type="component" value="Unassembled WGS sequence"/>
</dbReference>
<dbReference type="Gene3D" id="2.60.40.10">
    <property type="entry name" value="Immunoglobulins"/>
    <property type="match status" value="1"/>
</dbReference>
<evidence type="ECO:0000256" key="2">
    <source>
        <dbReference type="ARBA" id="ARBA00023157"/>
    </source>
</evidence>
<dbReference type="GO" id="GO:0016020">
    <property type="term" value="C:membrane"/>
    <property type="evidence" value="ECO:0007669"/>
    <property type="project" value="InterPro"/>
</dbReference>
<dbReference type="InterPro" id="IPR011467">
    <property type="entry name" value="DUF1573"/>
</dbReference>
<dbReference type="SUPFAM" id="SSF49899">
    <property type="entry name" value="Concanavalin A-like lectins/glucanases"/>
    <property type="match status" value="1"/>
</dbReference>
<reference evidence="5 6" key="1">
    <citation type="submission" date="2019-12" db="EMBL/GenBank/DDBJ databases">
        <authorList>
            <person name="Li J."/>
        </authorList>
    </citation>
    <scope>NUCLEOTIDE SEQUENCE [LARGE SCALE GENOMIC DNA]</scope>
    <source>
        <strain evidence="5 6">HL2-2</strain>
    </source>
</reference>
<dbReference type="PROSITE" id="PS50060">
    <property type="entry name" value="MAM_2"/>
    <property type="match status" value="1"/>
</dbReference>
<keyword evidence="1 3" id="KW-0732">Signal</keyword>
<evidence type="ECO:0000256" key="3">
    <source>
        <dbReference type="SAM" id="SignalP"/>
    </source>
</evidence>
<dbReference type="InterPro" id="IPR013783">
    <property type="entry name" value="Ig-like_fold"/>
</dbReference>
<dbReference type="InterPro" id="IPR013320">
    <property type="entry name" value="ConA-like_dom_sf"/>
</dbReference>
<feature type="chain" id="PRO_5026965667" evidence="3">
    <location>
        <begin position="26"/>
        <end position="1644"/>
    </location>
</feature>
<dbReference type="SUPFAM" id="SSF103647">
    <property type="entry name" value="TSP type-3 repeat"/>
    <property type="match status" value="1"/>
</dbReference>
<dbReference type="PROSITE" id="PS00018">
    <property type="entry name" value="EF_HAND_1"/>
    <property type="match status" value="1"/>
</dbReference>